<dbReference type="PROSITE" id="PS50014">
    <property type="entry name" value="BROMODOMAIN_2"/>
    <property type="match status" value="1"/>
</dbReference>
<dbReference type="Pfam" id="PF14223">
    <property type="entry name" value="Retrotran_gag_2"/>
    <property type="match status" value="1"/>
</dbReference>
<sequence length="734" mass="84255">IFIRVKMSRDMITVGLKIRISLLYRGEYSQWHERFMNYIEEQMDGENAIPTLKDPKFWTVEEKKTRKIDLLAISLLIQGLPNDTYSLIYSNETSKDLWDALERQMCGSVYGKQDMKVVILYEYESFKAIEAEQLLDTYLRYLQVINDLKKCGYKKYNCDLNYKFLNNLQSEWKQYGTLMRQTKHLMDINIDALYNILKQNQGDVNDALGYKKKAIVVTSDPLALVVEKTKELALMCIRMFPEESDKIERYIGGLPDMIHGSVVASKPNTMQEAIEMETELMDKKIYTFAERQTENKRKQDDNNQAQQQPLKKQGVAIAYTTGPGEKKESPATTNNHRNPTCNQCGNQGHYRSDFPELKNQDHGNQARGTRAHGMVHALEGGQTNQDLNDNDDHPLPVVAQVSLAGTTQNAIPTLKNPTFWTVEEKKNRKIDHLWDALERQMCGSVYGEQDRKVVILYEYETFKATEAEQLLDTYLRYLQVINDLKKCGYKKDNYELNYKFLTNLQSEWKHYGDVNDALGYKKKAIVVTSYPLALVVEKTKVSKPKEKVEVQSETEESDVNDALGYKKKAFVVTSYPLALVVEKTKVSKPKEKVEVQSETEENGEEEMLNKSPTGHPRLANVGTFQLSSTSNMRDQAILEEDYHEIIEAPMDFVTMRAKLHEGLYTFLEQFKVSIHGIGVSVAEVVKVAGKVLATEDNGHAKNLRVKNQFKGYDPDLGYNGSDDFREGHPLFEFY</sequence>
<organism evidence="5">
    <name type="scientific">Tanacetum cinerariifolium</name>
    <name type="common">Dalmatian daisy</name>
    <name type="synonym">Chrysanthemum cinerariifolium</name>
    <dbReference type="NCBI Taxonomy" id="118510"/>
    <lineage>
        <taxon>Eukaryota</taxon>
        <taxon>Viridiplantae</taxon>
        <taxon>Streptophyta</taxon>
        <taxon>Embryophyta</taxon>
        <taxon>Tracheophyta</taxon>
        <taxon>Spermatophyta</taxon>
        <taxon>Magnoliopsida</taxon>
        <taxon>eudicotyledons</taxon>
        <taxon>Gunneridae</taxon>
        <taxon>Pentapetalae</taxon>
        <taxon>asterids</taxon>
        <taxon>campanulids</taxon>
        <taxon>Asterales</taxon>
        <taxon>Asteraceae</taxon>
        <taxon>Asteroideae</taxon>
        <taxon>Anthemideae</taxon>
        <taxon>Anthemidinae</taxon>
        <taxon>Tanacetum</taxon>
    </lineage>
</organism>
<evidence type="ECO:0000256" key="3">
    <source>
        <dbReference type="SAM" id="MobiDB-lite"/>
    </source>
</evidence>
<dbReference type="InterPro" id="IPR001487">
    <property type="entry name" value="Bromodomain"/>
</dbReference>
<comment type="caution">
    <text evidence="5">The sequence shown here is derived from an EMBL/GenBank/DDBJ whole genome shotgun (WGS) entry which is preliminary data.</text>
</comment>
<feature type="region of interest" description="Disordered" evidence="3">
    <location>
        <begin position="590"/>
        <end position="615"/>
    </location>
</feature>
<reference evidence="5" key="1">
    <citation type="journal article" date="2019" name="Sci. Rep.">
        <title>Draft genome of Tanacetum cinerariifolium, the natural source of mosquito coil.</title>
        <authorList>
            <person name="Yamashiro T."/>
            <person name="Shiraishi A."/>
            <person name="Satake H."/>
            <person name="Nakayama K."/>
        </authorList>
    </citation>
    <scope>NUCLEOTIDE SEQUENCE</scope>
</reference>
<feature type="compositionally biased region" description="Polar residues" evidence="3">
    <location>
        <begin position="330"/>
        <end position="346"/>
    </location>
</feature>
<proteinExistence type="predicted"/>
<evidence type="ECO:0000256" key="1">
    <source>
        <dbReference type="ARBA" id="ARBA00023117"/>
    </source>
</evidence>
<dbReference type="EMBL" id="BKCJ010005455">
    <property type="protein sequence ID" value="GEU66845.1"/>
    <property type="molecule type" value="Genomic_DNA"/>
</dbReference>
<evidence type="ECO:0000256" key="2">
    <source>
        <dbReference type="PROSITE-ProRule" id="PRU00035"/>
    </source>
</evidence>
<feature type="compositionally biased region" description="Acidic residues" evidence="3">
    <location>
        <begin position="597"/>
        <end position="606"/>
    </location>
</feature>
<gene>
    <name evidence="5" type="ORF">Tci_038823</name>
</gene>
<dbReference type="SUPFAM" id="SSF47370">
    <property type="entry name" value="Bromodomain"/>
    <property type="match status" value="1"/>
</dbReference>
<evidence type="ECO:0000313" key="5">
    <source>
        <dbReference type="EMBL" id="GEU66845.1"/>
    </source>
</evidence>
<name>A0A6L2M387_TANCI</name>
<dbReference type="InterPro" id="IPR036427">
    <property type="entry name" value="Bromodomain-like_sf"/>
</dbReference>
<feature type="region of interest" description="Disordered" evidence="3">
    <location>
        <begin position="293"/>
        <end position="353"/>
    </location>
</feature>
<feature type="domain" description="Bromo" evidence="4">
    <location>
        <begin position="641"/>
        <end position="677"/>
    </location>
</feature>
<feature type="non-terminal residue" evidence="5">
    <location>
        <position position="1"/>
    </location>
</feature>
<dbReference type="Gene3D" id="1.20.920.10">
    <property type="entry name" value="Bromodomain-like"/>
    <property type="match status" value="1"/>
</dbReference>
<keyword evidence="1 2" id="KW-0103">Bromodomain</keyword>
<protein>
    <recommendedName>
        <fullName evidence="4">Bromo domain-containing protein</fullName>
    </recommendedName>
</protein>
<accession>A0A6L2M387</accession>
<evidence type="ECO:0000259" key="4">
    <source>
        <dbReference type="PROSITE" id="PS50014"/>
    </source>
</evidence>
<dbReference type="AlphaFoldDB" id="A0A6L2M387"/>